<evidence type="ECO:0000259" key="1">
    <source>
        <dbReference type="PROSITE" id="PS50943"/>
    </source>
</evidence>
<dbReference type="SMART" id="SM00530">
    <property type="entry name" value="HTH_XRE"/>
    <property type="match status" value="1"/>
</dbReference>
<organism evidence="2 3">
    <name type="scientific">Breznakia pachnodae</name>
    <dbReference type="NCBI Taxonomy" id="265178"/>
    <lineage>
        <taxon>Bacteria</taxon>
        <taxon>Bacillati</taxon>
        <taxon>Bacillota</taxon>
        <taxon>Erysipelotrichia</taxon>
        <taxon>Erysipelotrichales</taxon>
        <taxon>Erysipelotrichaceae</taxon>
        <taxon>Breznakia</taxon>
    </lineage>
</organism>
<evidence type="ECO:0000313" key="3">
    <source>
        <dbReference type="Proteomes" id="UP001230220"/>
    </source>
</evidence>
<dbReference type="SUPFAM" id="SSF47413">
    <property type="entry name" value="lambda repressor-like DNA-binding domains"/>
    <property type="match status" value="1"/>
</dbReference>
<dbReference type="InterPro" id="IPR001387">
    <property type="entry name" value="Cro/C1-type_HTH"/>
</dbReference>
<protein>
    <submittedName>
        <fullName evidence="2">Transcriptional regulator with XRE-family HTH domain</fullName>
    </submittedName>
</protein>
<dbReference type="Gene3D" id="1.10.260.40">
    <property type="entry name" value="lambda repressor-like DNA-binding domains"/>
    <property type="match status" value="1"/>
</dbReference>
<gene>
    <name evidence="2" type="ORF">J2S15_002309</name>
</gene>
<dbReference type="PROSITE" id="PS50943">
    <property type="entry name" value="HTH_CROC1"/>
    <property type="match status" value="1"/>
</dbReference>
<proteinExistence type="predicted"/>
<reference evidence="2 3" key="1">
    <citation type="submission" date="2023-07" db="EMBL/GenBank/DDBJ databases">
        <title>Genomic Encyclopedia of Type Strains, Phase IV (KMG-IV): sequencing the most valuable type-strain genomes for metagenomic binning, comparative biology and taxonomic classification.</title>
        <authorList>
            <person name="Goeker M."/>
        </authorList>
    </citation>
    <scope>NUCLEOTIDE SEQUENCE [LARGE SCALE GENOMIC DNA]</scope>
    <source>
        <strain evidence="2 3">DSM 16784</strain>
    </source>
</reference>
<keyword evidence="3" id="KW-1185">Reference proteome</keyword>
<dbReference type="CDD" id="cd00093">
    <property type="entry name" value="HTH_XRE"/>
    <property type="match status" value="1"/>
</dbReference>
<dbReference type="Pfam" id="PF01381">
    <property type="entry name" value="HTH_3"/>
    <property type="match status" value="1"/>
</dbReference>
<accession>A0ABU0E3T2</accession>
<feature type="domain" description="HTH cro/C1-type" evidence="1">
    <location>
        <begin position="14"/>
        <end position="69"/>
    </location>
</feature>
<dbReference type="InterPro" id="IPR010982">
    <property type="entry name" value="Lambda_DNA-bd_dom_sf"/>
</dbReference>
<evidence type="ECO:0000313" key="2">
    <source>
        <dbReference type="EMBL" id="MDQ0361559.1"/>
    </source>
</evidence>
<name>A0ABU0E3T2_9FIRM</name>
<dbReference type="RefSeq" id="WP_307408399.1">
    <property type="nucleotide sequence ID" value="NZ_JAUSUR010000004.1"/>
</dbReference>
<dbReference type="Proteomes" id="UP001230220">
    <property type="component" value="Unassembled WGS sequence"/>
</dbReference>
<dbReference type="EMBL" id="JAUSUR010000004">
    <property type="protein sequence ID" value="MDQ0361559.1"/>
    <property type="molecule type" value="Genomic_DNA"/>
</dbReference>
<comment type="caution">
    <text evidence="2">The sequence shown here is derived from an EMBL/GenBank/DDBJ whole genome shotgun (WGS) entry which is preliminary data.</text>
</comment>
<sequence length="186" mass="21945">MEKIKIEDKIISAIKAARNEIKMSQAEVAKKVDISVQSYKRIELGHTKRVDREVLNRIGIVLGINENLWIESSSKPFTYRISKELRLYLQQIQQENDFENLSDAISFCLRENMENKNLTKVRYEIEEFFENSLDKTFGRTIAYLKKDIAFKNGLLEKIQEETGIDIEEYSRKLIEKDIKTKRAEKY</sequence>